<dbReference type="EMBL" id="CP076129">
    <property type="protein sequence ID" value="QWG09642.1"/>
    <property type="molecule type" value="Genomic_DNA"/>
</dbReference>
<sequence>MNKKYLLIILLLHTFLGYSQSRQKTNISYKERVHTAHKGNEQLKHIGITLLSAFQNGELKGYYPNNTSKVMSFESFYFHFRGIHNSNIVMSNCAKTKTDFTELFSYFSNYFDLAFIVRQKEIANNLHQQPEYLQLYLSSDYSPSGIEYKGPIFLIDDIINLNIELPVKDNLAVKLSVGNLLVNHQYQAEIISIDDQIKTPVHRSEIEGTFAH</sequence>
<gene>
    <name evidence="1" type="ORF">KM029_23855</name>
</gene>
<protein>
    <submittedName>
        <fullName evidence="1">Uncharacterized protein</fullName>
    </submittedName>
</protein>
<reference evidence="1 2" key="1">
    <citation type="submission" date="2021-05" db="EMBL/GenBank/DDBJ databases">
        <title>Comparative genomic studies on the polysaccharide-degrading batcterial strains of the Flammeovirga genus.</title>
        <authorList>
            <person name="Zewei F."/>
            <person name="Zheng Z."/>
            <person name="Yu L."/>
            <person name="Ruyue G."/>
            <person name="Yanhong M."/>
            <person name="Yuanyuan C."/>
            <person name="Jingyan G."/>
            <person name="Wenjun H."/>
        </authorList>
    </citation>
    <scope>NUCLEOTIDE SEQUENCE [LARGE SCALE GENOMIC DNA]</scope>
    <source>
        <strain evidence="1 2">YS10</strain>
    </source>
</reference>
<keyword evidence="2" id="KW-1185">Reference proteome</keyword>
<evidence type="ECO:0000313" key="2">
    <source>
        <dbReference type="Proteomes" id="UP000682802"/>
    </source>
</evidence>
<proteinExistence type="predicted"/>
<organism evidence="1 2">
    <name type="scientific">Flammeovirga kamogawensis</name>
    <dbReference type="NCBI Taxonomy" id="373891"/>
    <lineage>
        <taxon>Bacteria</taxon>
        <taxon>Pseudomonadati</taxon>
        <taxon>Bacteroidota</taxon>
        <taxon>Cytophagia</taxon>
        <taxon>Cytophagales</taxon>
        <taxon>Flammeovirgaceae</taxon>
        <taxon>Flammeovirga</taxon>
    </lineage>
</organism>
<evidence type="ECO:0000313" key="1">
    <source>
        <dbReference type="EMBL" id="QWG09642.1"/>
    </source>
</evidence>
<dbReference type="RefSeq" id="WP_144076313.1">
    <property type="nucleotide sequence ID" value="NZ_CP076129.1"/>
</dbReference>
<dbReference type="Proteomes" id="UP000682802">
    <property type="component" value="Chromosome 2"/>
</dbReference>
<accession>A0ABX8H2M3</accession>
<name>A0ABX8H2M3_9BACT</name>